<dbReference type="EMBL" id="VLJT01000040">
    <property type="protein sequence ID" value="TWH10380.1"/>
    <property type="molecule type" value="Genomic_DNA"/>
</dbReference>
<feature type="transmembrane region" description="Helical" evidence="1">
    <location>
        <begin position="37"/>
        <end position="56"/>
    </location>
</feature>
<keyword evidence="1" id="KW-0812">Transmembrane</keyword>
<evidence type="ECO:0000313" key="2">
    <source>
        <dbReference type="EMBL" id="TWH10380.1"/>
    </source>
</evidence>
<gene>
    <name evidence="2" type="ORF">L618_004000000350</name>
</gene>
<accession>A0A562DL66</accession>
<comment type="caution">
    <text evidence="2">The sequence shown here is derived from an EMBL/GenBank/DDBJ whole genome shotgun (WGS) entry which is preliminary data.</text>
</comment>
<keyword evidence="1" id="KW-0472">Membrane</keyword>
<dbReference type="GO" id="GO:0042925">
    <property type="term" value="F:benzoate transmembrane transporter activity"/>
    <property type="evidence" value="ECO:0007669"/>
    <property type="project" value="InterPro"/>
</dbReference>
<proteinExistence type="predicted"/>
<dbReference type="Pfam" id="PF03594">
    <property type="entry name" value="BenE"/>
    <property type="match status" value="1"/>
</dbReference>
<protein>
    <submittedName>
        <fullName evidence="2">Benzoate membrane transport protein</fullName>
    </submittedName>
</protein>
<dbReference type="InterPro" id="IPR004711">
    <property type="entry name" value="Benzoate_Transporter"/>
</dbReference>
<dbReference type="GO" id="GO:0016020">
    <property type="term" value="C:membrane"/>
    <property type="evidence" value="ECO:0007669"/>
    <property type="project" value="InterPro"/>
</dbReference>
<evidence type="ECO:0000313" key="3">
    <source>
        <dbReference type="Proteomes" id="UP000317573"/>
    </source>
</evidence>
<feature type="transmembrane region" description="Helical" evidence="1">
    <location>
        <begin position="12"/>
        <end position="31"/>
    </location>
</feature>
<keyword evidence="1" id="KW-1133">Transmembrane helix</keyword>
<dbReference type="AlphaFoldDB" id="A0A562DL66"/>
<reference evidence="2 3" key="1">
    <citation type="submission" date="2019-07" db="EMBL/GenBank/DDBJ databases">
        <title>Genome sequencing of lignin-degrading bacterial isolates.</title>
        <authorList>
            <person name="Gladden J."/>
        </authorList>
    </citation>
    <scope>NUCLEOTIDE SEQUENCE [LARGE SCALE GENOMIC DNA]</scope>
    <source>
        <strain evidence="2 3">J45</strain>
    </source>
</reference>
<organism evidence="2 3">
    <name type="scientific">Rhodococcus rhodochrous J45</name>
    <dbReference type="NCBI Taxonomy" id="935266"/>
    <lineage>
        <taxon>Bacteria</taxon>
        <taxon>Bacillati</taxon>
        <taxon>Actinomycetota</taxon>
        <taxon>Actinomycetes</taxon>
        <taxon>Mycobacteriales</taxon>
        <taxon>Nocardiaceae</taxon>
        <taxon>Rhodococcus</taxon>
    </lineage>
</organism>
<dbReference type="Proteomes" id="UP000317573">
    <property type="component" value="Unassembled WGS sequence"/>
</dbReference>
<evidence type="ECO:0000256" key="1">
    <source>
        <dbReference type="SAM" id="Phobius"/>
    </source>
</evidence>
<name>A0A562DL66_RHORH</name>
<sequence length="66" mass="7270">MSKNRGQGPAFVTAFATTFTFGSLVTFVVTIADLSLFNIHAAFWGILIGYLVSRVLERGQYAGQRR</sequence>